<dbReference type="Proteomes" id="UP000484988">
    <property type="component" value="Unassembled WGS sequence"/>
</dbReference>
<proteinExistence type="predicted"/>
<feature type="region of interest" description="Disordered" evidence="1">
    <location>
        <begin position="106"/>
        <end position="125"/>
    </location>
</feature>
<organism evidence="2 3">
    <name type="scientific">Streptomyces pacificus</name>
    <dbReference type="NCBI Taxonomy" id="2705029"/>
    <lineage>
        <taxon>Bacteria</taxon>
        <taxon>Bacillati</taxon>
        <taxon>Actinomycetota</taxon>
        <taxon>Actinomycetes</taxon>
        <taxon>Kitasatosporales</taxon>
        <taxon>Streptomycetaceae</taxon>
        <taxon>Streptomyces</taxon>
    </lineage>
</organism>
<dbReference type="AlphaFoldDB" id="A0A6A0AYD7"/>
<comment type="caution">
    <text evidence="2">The sequence shown here is derived from an EMBL/GenBank/DDBJ whole genome shotgun (WGS) entry which is preliminary data.</text>
</comment>
<evidence type="ECO:0000313" key="2">
    <source>
        <dbReference type="EMBL" id="GFH36607.1"/>
    </source>
</evidence>
<evidence type="ECO:0000256" key="1">
    <source>
        <dbReference type="SAM" id="MobiDB-lite"/>
    </source>
</evidence>
<sequence>MTTTTHPTTAHHLWTIARHWTDLTNALTTQQNTWPPTMGIAVLSSRHQTAEDREAAQWRAQALRQLERSPDQPGWTAAPIRFDVLDALLLVEAGLVELADQIAASSQHSPITPNPPRRTWPANPRAYKAARADATRRDLLALRQSKDPRRWRLTNGPDADRTPVRAALWLLARHQGTRGPWRPLTDDEQARIRTVARACAHLVERCLDVGDGRATLAESCPLCGDRLVMHGGAGASPVVRCRGASCGRTWTWSDVAR</sequence>
<dbReference type="EMBL" id="BLLG01000006">
    <property type="protein sequence ID" value="GFH36607.1"/>
    <property type="molecule type" value="Genomic_DNA"/>
</dbReference>
<name>A0A6A0AYD7_9ACTN</name>
<dbReference type="RefSeq" id="WP_173264444.1">
    <property type="nucleotide sequence ID" value="NZ_BLLG01000006.1"/>
</dbReference>
<protein>
    <submittedName>
        <fullName evidence="2">Uncharacterized protein</fullName>
    </submittedName>
</protein>
<keyword evidence="3" id="KW-1185">Reference proteome</keyword>
<accession>A0A6A0AYD7</accession>
<evidence type="ECO:0000313" key="3">
    <source>
        <dbReference type="Proteomes" id="UP000484988"/>
    </source>
</evidence>
<reference evidence="2 3" key="1">
    <citation type="submission" date="2020-02" db="EMBL/GenBank/DDBJ databases">
        <title>Whole Genome Shotgun Sequence of Streptomyces sp. strain CWH03.</title>
        <authorList>
            <person name="Dohra H."/>
            <person name="Kodani S."/>
            <person name="Yamamura H."/>
        </authorList>
    </citation>
    <scope>NUCLEOTIDE SEQUENCE [LARGE SCALE GENOMIC DNA]</scope>
    <source>
        <strain evidence="2 3">CWH03</strain>
    </source>
</reference>
<gene>
    <name evidence="2" type="ORF">SCWH03_28380</name>
</gene>